<evidence type="ECO:0000313" key="10">
    <source>
        <dbReference type="Proteomes" id="UP000183918"/>
    </source>
</evidence>
<evidence type="ECO:0000313" key="9">
    <source>
        <dbReference type="EMBL" id="SDY00815.1"/>
    </source>
</evidence>
<keyword evidence="7 8" id="KW-0472">Membrane</keyword>
<dbReference type="InterPro" id="IPR037294">
    <property type="entry name" value="ABC_BtuC-like"/>
</dbReference>
<gene>
    <name evidence="9" type="ORF">SAMN02910414_00521</name>
</gene>
<dbReference type="OrthoDB" id="9792889at2"/>
<dbReference type="Gene3D" id="1.10.3470.10">
    <property type="entry name" value="ABC transporter involved in vitamin B12 uptake, BtuC"/>
    <property type="match status" value="1"/>
</dbReference>
<feature type="transmembrane region" description="Helical" evidence="8">
    <location>
        <begin position="132"/>
        <end position="154"/>
    </location>
</feature>
<dbReference type="Proteomes" id="UP000183918">
    <property type="component" value="Unassembled WGS sequence"/>
</dbReference>
<dbReference type="Pfam" id="PF01032">
    <property type="entry name" value="FecCD"/>
    <property type="match status" value="1"/>
</dbReference>
<evidence type="ECO:0000256" key="6">
    <source>
        <dbReference type="ARBA" id="ARBA00022989"/>
    </source>
</evidence>
<dbReference type="STRING" id="1122142.SAMN02910414_00521"/>
<evidence type="ECO:0000256" key="8">
    <source>
        <dbReference type="SAM" id="Phobius"/>
    </source>
</evidence>
<sequence length="352" mass="38095">MKTENMKKKKTDYNARQRIRCFFVFVGLILLLTGLALLNICVGSTEISTKSIIDILFGLKKVSETQKSIILDIRIPRMLEALLLGGALSVSGFLLQTFFHNPIAGPYVLGISSGAKMFVAFTLIVFLKKFAYVNSITLVMAAFLGSLTVIFFILLVSNRVKNMSSLLVAGIMIGYICSAITDFLTTFAADEDIVNLHGWSQGSFSGSNLDSVCFIAILVGIVFVIVWFLSKPIGALQLGEEYAQTMGVDVRKFKVVIILLSSLLSACVTAFAGPISFVGIAVPYLIKFLLKTVKPILILPAIFLGGGVFCMGCDFVSRVALAPSEINISTVTSIFGAPVVIVMLISRNARRG</sequence>
<dbReference type="SUPFAM" id="SSF81345">
    <property type="entry name" value="ABC transporter involved in vitamin B12 uptake, BtuC"/>
    <property type="match status" value="1"/>
</dbReference>
<dbReference type="CDD" id="cd06550">
    <property type="entry name" value="TM_ABC_iron-siderophores_like"/>
    <property type="match status" value="1"/>
</dbReference>
<dbReference type="RefSeq" id="WP_074715913.1">
    <property type="nucleotide sequence ID" value="NZ_FNPG01000006.1"/>
</dbReference>
<dbReference type="PANTHER" id="PTHR30472:SF41">
    <property type="entry name" value="TRANSPORT SYSTEM PERMEASE PROTEIN"/>
    <property type="match status" value="1"/>
</dbReference>
<reference evidence="9 10" key="1">
    <citation type="submission" date="2016-10" db="EMBL/GenBank/DDBJ databases">
        <authorList>
            <person name="de Groot N.N."/>
        </authorList>
    </citation>
    <scope>NUCLEOTIDE SEQUENCE [LARGE SCALE GENOMIC DNA]</scope>
    <source>
        <strain evidence="9 10">DSM 14045</strain>
    </source>
</reference>
<accession>A0A1H3GCP0</accession>
<organism evidence="9 10">
    <name type="scientific">Lachnobacterium bovis DSM 14045</name>
    <dbReference type="NCBI Taxonomy" id="1122142"/>
    <lineage>
        <taxon>Bacteria</taxon>
        <taxon>Bacillati</taxon>
        <taxon>Bacillota</taxon>
        <taxon>Clostridia</taxon>
        <taxon>Lachnospirales</taxon>
        <taxon>Lachnospiraceae</taxon>
        <taxon>Lachnobacterium</taxon>
    </lineage>
</organism>
<evidence type="ECO:0000256" key="2">
    <source>
        <dbReference type="ARBA" id="ARBA00007935"/>
    </source>
</evidence>
<dbReference type="GO" id="GO:0022857">
    <property type="term" value="F:transmembrane transporter activity"/>
    <property type="evidence" value="ECO:0007669"/>
    <property type="project" value="InterPro"/>
</dbReference>
<evidence type="ECO:0000256" key="5">
    <source>
        <dbReference type="ARBA" id="ARBA00022692"/>
    </source>
</evidence>
<feature type="transmembrane region" description="Helical" evidence="8">
    <location>
        <begin position="328"/>
        <end position="346"/>
    </location>
</feature>
<dbReference type="EMBL" id="FNPG01000006">
    <property type="protein sequence ID" value="SDY00815.1"/>
    <property type="molecule type" value="Genomic_DNA"/>
</dbReference>
<evidence type="ECO:0000256" key="4">
    <source>
        <dbReference type="ARBA" id="ARBA00022475"/>
    </source>
</evidence>
<evidence type="ECO:0000256" key="7">
    <source>
        <dbReference type="ARBA" id="ARBA00023136"/>
    </source>
</evidence>
<comment type="subcellular location">
    <subcellularLocation>
        <location evidence="1">Cell membrane</location>
        <topology evidence="1">Multi-pass membrane protein</topology>
    </subcellularLocation>
</comment>
<keyword evidence="3" id="KW-0813">Transport</keyword>
<name>A0A1H3GCP0_9FIRM</name>
<dbReference type="GO" id="GO:0033214">
    <property type="term" value="P:siderophore-iron import into cell"/>
    <property type="evidence" value="ECO:0007669"/>
    <property type="project" value="TreeGrafter"/>
</dbReference>
<keyword evidence="10" id="KW-1185">Reference proteome</keyword>
<proteinExistence type="inferred from homology"/>
<comment type="similarity">
    <text evidence="2">Belongs to the binding-protein-dependent transport system permease family. FecCD subfamily.</text>
</comment>
<feature type="transmembrane region" description="Helical" evidence="8">
    <location>
        <begin position="209"/>
        <end position="229"/>
    </location>
</feature>
<keyword evidence="5 8" id="KW-0812">Transmembrane</keyword>
<feature type="transmembrane region" description="Helical" evidence="8">
    <location>
        <begin position="255"/>
        <end position="284"/>
    </location>
</feature>
<dbReference type="AlphaFoldDB" id="A0A1H3GCP0"/>
<feature type="transmembrane region" description="Helical" evidence="8">
    <location>
        <begin position="166"/>
        <end position="189"/>
    </location>
</feature>
<dbReference type="InterPro" id="IPR000522">
    <property type="entry name" value="ABC_transptr_permease_BtuC"/>
</dbReference>
<dbReference type="PANTHER" id="PTHR30472">
    <property type="entry name" value="FERRIC ENTEROBACTIN TRANSPORT SYSTEM PERMEASE PROTEIN"/>
    <property type="match status" value="1"/>
</dbReference>
<feature type="transmembrane region" description="Helical" evidence="8">
    <location>
        <begin position="106"/>
        <end position="126"/>
    </location>
</feature>
<protein>
    <submittedName>
        <fullName evidence="9">Iron complex transport system permease protein</fullName>
    </submittedName>
</protein>
<feature type="transmembrane region" description="Helical" evidence="8">
    <location>
        <begin position="81"/>
        <end position="99"/>
    </location>
</feature>
<keyword evidence="6 8" id="KW-1133">Transmembrane helix</keyword>
<evidence type="ECO:0000256" key="1">
    <source>
        <dbReference type="ARBA" id="ARBA00004651"/>
    </source>
</evidence>
<keyword evidence="4" id="KW-1003">Cell membrane</keyword>
<evidence type="ECO:0000256" key="3">
    <source>
        <dbReference type="ARBA" id="ARBA00022448"/>
    </source>
</evidence>
<feature type="transmembrane region" description="Helical" evidence="8">
    <location>
        <begin position="21"/>
        <end position="40"/>
    </location>
</feature>
<feature type="transmembrane region" description="Helical" evidence="8">
    <location>
        <begin position="296"/>
        <end position="316"/>
    </location>
</feature>
<dbReference type="GO" id="GO:0005886">
    <property type="term" value="C:plasma membrane"/>
    <property type="evidence" value="ECO:0007669"/>
    <property type="project" value="UniProtKB-SubCell"/>
</dbReference>